<protein>
    <recommendedName>
        <fullName evidence="2">SWIM-type domain-containing protein</fullName>
    </recommendedName>
</protein>
<dbReference type="KEGG" id="ddu:GF1_00260"/>
<dbReference type="AlphaFoldDB" id="A0A915TYQ0"/>
<dbReference type="GO" id="GO:0008270">
    <property type="term" value="F:zinc ion binding"/>
    <property type="evidence" value="ECO:0007669"/>
    <property type="project" value="UniProtKB-KW"/>
</dbReference>
<dbReference type="Pfam" id="PF04434">
    <property type="entry name" value="SWIM"/>
    <property type="match status" value="1"/>
</dbReference>
<keyword evidence="4" id="KW-1185">Reference proteome</keyword>
<feature type="domain" description="SWIM-type" evidence="2">
    <location>
        <begin position="140"/>
        <end position="171"/>
    </location>
</feature>
<accession>A0A915TYQ0</accession>
<evidence type="ECO:0000259" key="2">
    <source>
        <dbReference type="PROSITE" id="PS50966"/>
    </source>
</evidence>
<name>A0A915TYQ0_9BACT</name>
<keyword evidence="1" id="KW-0479">Metal-binding</keyword>
<evidence type="ECO:0000313" key="3">
    <source>
        <dbReference type="EMBL" id="BCO07650.1"/>
    </source>
</evidence>
<dbReference type="PANTHER" id="PTHR38133">
    <property type="entry name" value="SLR1429 PROTEIN"/>
    <property type="match status" value="1"/>
</dbReference>
<sequence>MARKRRYSGWYPATRPKTVAGGIKARSKRGWFSESWWGRRWEEIMASYNIGARLGRGKSYARQGQVVDVRTSVAGIEAVVQGSRNKPYQVRISFRHWTEKEWLTVLDTIAEQPRYLARLLNGELPEHLENDLRKADINLFPATYSELQADCSCPDWSNPCKHIAAVAFIMAREFDREPLLLFRFRGLEPEDFFALVRAIQGEEVKVDASRPVPPLATIQQEMLGRDLRRRQPAPLALNEPETFWSRNLPLDTIPVRRKPPRLEASLIRRLGPPPLWRSEHDFIPFMRRLYARFQKTGEEILNKDK</sequence>
<dbReference type="InterPro" id="IPR007527">
    <property type="entry name" value="Znf_SWIM"/>
</dbReference>
<proteinExistence type="predicted"/>
<dbReference type="Proteomes" id="UP001063350">
    <property type="component" value="Chromosome"/>
</dbReference>
<evidence type="ECO:0000256" key="1">
    <source>
        <dbReference type="PROSITE-ProRule" id="PRU00325"/>
    </source>
</evidence>
<organism evidence="3 4">
    <name type="scientific">Desulfolithobacter dissulfuricans</name>
    <dbReference type="NCBI Taxonomy" id="2795293"/>
    <lineage>
        <taxon>Bacteria</taxon>
        <taxon>Pseudomonadati</taxon>
        <taxon>Thermodesulfobacteriota</taxon>
        <taxon>Desulfobulbia</taxon>
        <taxon>Desulfobulbales</taxon>
        <taxon>Desulfobulbaceae</taxon>
        <taxon>Desulfolithobacter</taxon>
    </lineage>
</organism>
<dbReference type="PANTHER" id="PTHR38133:SF1">
    <property type="entry name" value="SLR1429 PROTEIN"/>
    <property type="match status" value="1"/>
</dbReference>
<dbReference type="PROSITE" id="PS50966">
    <property type="entry name" value="ZF_SWIM"/>
    <property type="match status" value="1"/>
</dbReference>
<dbReference type="RefSeq" id="WP_267927602.1">
    <property type="nucleotide sequence ID" value="NZ_AP024233.1"/>
</dbReference>
<keyword evidence="1" id="KW-0862">Zinc</keyword>
<evidence type="ECO:0000313" key="4">
    <source>
        <dbReference type="Proteomes" id="UP001063350"/>
    </source>
</evidence>
<reference evidence="3" key="1">
    <citation type="submission" date="2020-12" db="EMBL/GenBank/DDBJ databases">
        <title>Desulfobium dissulfuricans gen. nov., sp. nov., a novel mesophilic, sulfate-reducing bacterium isolated from a deep-sea hydrothermal vent.</title>
        <authorList>
            <person name="Hashimoto Y."/>
            <person name="Tame A."/>
            <person name="Sawayama S."/>
            <person name="Miyazaki J."/>
            <person name="Takai K."/>
            <person name="Nakagawa S."/>
        </authorList>
    </citation>
    <scope>NUCLEOTIDE SEQUENCE</scope>
    <source>
        <strain evidence="3">GF1</strain>
    </source>
</reference>
<dbReference type="EMBL" id="AP024233">
    <property type="protein sequence ID" value="BCO07650.1"/>
    <property type="molecule type" value="Genomic_DNA"/>
</dbReference>
<keyword evidence="1" id="KW-0863">Zinc-finger</keyword>
<gene>
    <name evidence="3" type="ORF">GF1_00260</name>
</gene>